<dbReference type="InterPro" id="IPR007219">
    <property type="entry name" value="XnlR_reg_dom"/>
</dbReference>
<dbReference type="PANTHER" id="PTHR31001:SF56">
    <property type="entry name" value="ZN(2)-C6 FUNGAL-TYPE DOMAIN-CONTAINING PROTEIN"/>
    <property type="match status" value="1"/>
</dbReference>
<dbReference type="GO" id="GO:0006351">
    <property type="term" value="P:DNA-templated transcription"/>
    <property type="evidence" value="ECO:0007669"/>
    <property type="project" value="InterPro"/>
</dbReference>
<feature type="compositionally biased region" description="Polar residues" evidence="3">
    <location>
        <begin position="687"/>
        <end position="710"/>
    </location>
</feature>
<dbReference type="CDD" id="cd12148">
    <property type="entry name" value="fungal_TF_MHR"/>
    <property type="match status" value="1"/>
</dbReference>
<evidence type="ECO:0000256" key="3">
    <source>
        <dbReference type="SAM" id="MobiDB-lite"/>
    </source>
</evidence>
<evidence type="ECO:0000313" key="5">
    <source>
        <dbReference type="EMBL" id="TDL25035.1"/>
    </source>
</evidence>
<dbReference type="STRING" id="50990.A0A4Y7QC79"/>
<organism evidence="5 6">
    <name type="scientific">Rickenella mellea</name>
    <dbReference type="NCBI Taxonomy" id="50990"/>
    <lineage>
        <taxon>Eukaryota</taxon>
        <taxon>Fungi</taxon>
        <taxon>Dikarya</taxon>
        <taxon>Basidiomycota</taxon>
        <taxon>Agaricomycotina</taxon>
        <taxon>Agaricomycetes</taxon>
        <taxon>Hymenochaetales</taxon>
        <taxon>Rickenellaceae</taxon>
        <taxon>Rickenella</taxon>
    </lineage>
</organism>
<proteinExistence type="predicted"/>
<dbReference type="InterPro" id="IPR050613">
    <property type="entry name" value="Sec_Metabolite_Reg"/>
</dbReference>
<dbReference type="GO" id="GO:0003677">
    <property type="term" value="F:DNA binding"/>
    <property type="evidence" value="ECO:0007669"/>
    <property type="project" value="InterPro"/>
</dbReference>
<feature type="region of interest" description="Disordered" evidence="3">
    <location>
        <begin position="600"/>
        <end position="628"/>
    </location>
</feature>
<feature type="region of interest" description="Disordered" evidence="3">
    <location>
        <begin position="643"/>
        <end position="714"/>
    </location>
</feature>
<dbReference type="AlphaFoldDB" id="A0A4Y7QC79"/>
<dbReference type="Proteomes" id="UP000294933">
    <property type="component" value="Unassembled WGS sequence"/>
</dbReference>
<sequence length="781" mass="86661">MDSEQLYSLLLETSERIGQLEEALAAATANFPKPHPLLNRDLLVLKRRVSMISPQPSTREESTVANFGTLSLSGGNGDQSTVSGEKELPNTTPHLEPSKQWPFQTSRVSAYERLADIADTLPSWEQASTLCETYLQQSSWHVNFVRRSQLIDDLLVPIYKYHGLAPATYASSSADDSSSTPRKPIMPDEVACLLIVFAISTLGDLTLEPFNSEGNVYYQQARAILSLETAAESPSVVGVQTLSLMGVYLALSNRPDSLERTFSTFSLASILAASIGLHRDPAHLKLSPRMIYQRRHVFWQLFTVQNQHGLASGRPSVFALRFTDCQLPLNEFPPDDESLDENKIEESFWLWRYRFAKEIMYPINELACSSSPVKYADILKLDLKMRQMDIPKYLQIPPGGSNWEIDGPHTMMQRLTLEMWIQTSMLFIHRSYFAKALLDFPANPMQSQYAHSFISAYQSSLAILKLTRDHYYLCPTYFVRFWMMWKHVFSALMILGTVVIRGPNSSIAPAALAELNLGIEFYKNGAKYAGWAKRAYATLSVIQERASSIYSLSRAGQVSPTTGEQTAVQSRSSPGVMKAEDVWGDELTIFGGPPRATTHWAPSVSVSSSESESSQGSPTSSDYMDTPLLKGDDLVVDSTALSVIRDANPSTQTPTAQVRTHSKSPNNPHSLNQPSSGNTGAVYWSHGQEQTTGTMQAPTTNPSPHYSPATSAEWATPRATEFHAPPQVMQFEPWMYATDSGIPMQVDLEELAMSEIDEQNTGEAWTSFLRASGILNGPTQT</sequence>
<reference evidence="5 6" key="1">
    <citation type="submission" date="2018-06" db="EMBL/GenBank/DDBJ databases">
        <title>A transcriptomic atlas of mushroom development highlights an independent origin of complex multicellularity.</title>
        <authorList>
            <consortium name="DOE Joint Genome Institute"/>
            <person name="Krizsan K."/>
            <person name="Almasi E."/>
            <person name="Merenyi Z."/>
            <person name="Sahu N."/>
            <person name="Viragh M."/>
            <person name="Koszo T."/>
            <person name="Mondo S."/>
            <person name="Kiss B."/>
            <person name="Balint B."/>
            <person name="Kues U."/>
            <person name="Barry K."/>
            <person name="Hegedus J.C."/>
            <person name="Henrissat B."/>
            <person name="Johnson J."/>
            <person name="Lipzen A."/>
            <person name="Ohm R."/>
            <person name="Nagy I."/>
            <person name="Pangilinan J."/>
            <person name="Yan J."/>
            <person name="Xiong Y."/>
            <person name="Grigoriev I.V."/>
            <person name="Hibbett D.S."/>
            <person name="Nagy L.G."/>
        </authorList>
    </citation>
    <scope>NUCLEOTIDE SEQUENCE [LARGE SCALE GENOMIC DNA]</scope>
    <source>
        <strain evidence="5 6">SZMC22713</strain>
    </source>
</reference>
<dbReference type="OrthoDB" id="424974at2759"/>
<dbReference type="PANTHER" id="PTHR31001">
    <property type="entry name" value="UNCHARACTERIZED TRANSCRIPTIONAL REGULATORY PROTEIN"/>
    <property type="match status" value="1"/>
</dbReference>
<dbReference type="VEuPathDB" id="FungiDB:BD410DRAFT_785796"/>
<evidence type="ECO:0000259" key="4">
    <source>
        <dbReference type="Pfam" id="PF04082"/>
    </source>
</evidence>
<dbReference type="GO" id="GO:0005634">
    <property type="term" value="C:nucleus"/>
    <property type="evidence" value="ECO:0007669"/>
    <property type="project" value="UniProtKB-SubCell"/>
</dbReference>
<feature type="region of interest" description="Disordered" evidence="3">
    <location>
        <begin position="72"/>
        <end position="99"/>
    </location>
</feature>
<feature type="compositionally biased region" description="Low complexity" evidence="3">
    <location>
        <begin position="602"/>
        <end position="621"/>
    </location>
</feature>
<evidence type="ECO:0000256" key="2">
    <source>
        <dbReference type="ARBA" id="ARBA00023242"/>
    </source>
</evidence>
<gene>
    <name evidence="5" type="ORF">BD410DRAFT_785796</name>
</gene>
<keyword evidence="6" id="KW-1185">Reference proteome</keyword>
<dbReference type="EMBL" id="ML170165">
    <property type="protein sequence ID" value="TDL25035.1"/>
    <property type="molecule type" value="Genomic_DNA"/>
</dbReference>
<dbReference type="Pfam" id="PF04082">
    <property type="entry name" value="Fungal_trans"/>
    <property type="match status" value="1"/>
</dbReference>
<feature type="compositionally biased region" description="Polar residues" evidence="3">
    <location>
        <begin position="72"/>
        <end position="93"/>
    </location>
</feature>
<feature type="compositionally biased region" description="Polar residues" evidence="3">
    <location>
        <begin position="648"/>
        <end position="679"/>
    </location>
</feature>
<evidence type="ECO:0000256" key="1">
    <source>
        <dbReference type="ARBA" id="ARBA00004123"/>
    </source>
</evidence>
<comment type="subcellular location">
    <subcellularLocation>
        <location evidence="1">Nucleus</location>
    </subcellularLocation>
</comment>
<dbReference type="GO" id="GO:0008270">
    <property type="term" value="F:zinc ion binding"/>
    <property type="evidence" value="ECO:0007669"/>
    <property type="project" value="InterPro"/>
</dbReference>
<evidence type="ECO:0000313" key="6">
    <source>
        <dbReference type="Proteomes" id="UP000294933"/>
    </source>
</evidence>
<accession>A0A4Y7QC79</accession>
<name>A0A4Y7QC79_9AGAM</name>
<feature type="domain" description="Xylanolytic transcriptional activator regulatory" evidence="4">
    <location>
        <begin position="204"/>
        <end position="348"/>
    </location>
</feature>
<keyword evidence="2" id="KW-0539">Nucleus</keyword>
<protein>
    <recommendedName>
        <fullName evidence="4">Xylanolytic transcriptional activator regulatory domain-containing protein</fullName>
    </recommendedName>
</protein>